<dbReference type="RefSeq" id="WP_255911061.1">
    <property type="nucleotide sequence ID" value="NZ_JANFQO010000002.1"/>
</dbReference>
<dbReference type="EMBL" id="JANFQO010000002">
    <property type="protein sequence ID" value="MCQ4163647.1"/>
    <property type="molecule type" value="Genomic_DNA"/>
</dbReference>
<accession>A0ABT1QMH0</accession>
<dbReference type="SUPFAM" id="SSF54427">
    <property type="entry name" value="NTF2-like"/>
    <property type="match status" value="1"/>
</dbReference>
<evidence type="ECO:0000313" key="3">
    <source>
        <dbReference type="Proteomes" id="UP001165498"/>
    </source>
</evidence>
<sequence>MRRESDLIETFYQAFQRRDGAAMAACYAPDANFRDPVFELRGADVGRMWRMLCERGKDLRVEYNAVQANGDRGSANWQAWYSFSKTGRPVHNLIHAEFEFRDGRIARHVDSFDFWRWSRQALGPAGLLLGWTPLLRNKVRAEARRGLEKFTG</sequence>
<reference evidence="2" key="1">
    <citation type="submission" date="2022-07" db="EMBL/GenBank/DDBJ databases">
        <title>Tahibacter sp., a new gammaproteobacterium isolated from the silt sample collected at pig farm.</title>
        <authorList>
            <person name="Chen H."/>
        </authorList>
    </citation>
    <scope>NUCLEOTIDE SEQUENCE</scope>
    <source>
        <strain evidence="2">P2K</strain>
    </source>
</reference>
<dbReference type="Gene3D" id="3.10.450.50">
    <property type="match status" value="1"/>
</dbReference>
<feature type="domain" description="SnoaL-like" evidence="1">
    <location>
        <begin position="8"/>
        <end position="108"/>
    </location>
</feature>
<proteinExistence type="predicted"/>
<organism evidence="2 3">
    <name type="scientific">Tahibacter harae</name>
    <dbReference type="NCBI Taxonomy" id="2963937"/>
    <lineage>
        <taxon>Bacteria</taxon>
        <taxon>Pseudomonadati</taxon>
        <taxon>Pseudomonadota</taxon>
        <taxon>Gammaproteobacteria</taxon>
        <taxon>Lysobacterales</taxon>
        <taxon>Rhodanobacteraceae</taxon>
        <taxon>Tahibacter</taxon>
    </lineage>
</organism>
<dbReference type="InterPro" id="IPR032710">
    <property type="entry name" value="NTF2-like_dom_sf"/>
</dbReference>
<evidence type="ECO:0000259" key="1">
    <source>
        <dbReference type="Pfam" id="PF12680"/>
    </source>
</evidence>
<gene>
    <name evidence="2" type="ORF">NM961_02875</name>
</gene>
<name>A0ABT1QMH0_9GAMM</name>
<comment type="caution">
    <text evidence="2">The sequence shown here is derived from an EMBL/GenBank/DDBJ whole genome shotgun (WGS) entry which is preliminary data.</text>
</comment>
<dbReference type="Proteomes" id="UP001165498">
    <property type="component" value="Unassembled WGS sequence"/>
</dbReference>
<protein>
    <submittedName>
        <fullName evidence="2">Nuclear transport factor 2 family protein</fullName>
    </submittedName>
</protein>
<evidence type="ECO:0000313" key="2">
    <source>
        <dbReference type="EMBL" id="MCQ4163647.1"/>
    </source>
</evidence>
<dbReference type="Pfam" id="PF12680">
    <property type="entry name" value="SnoaL_2"/>
    <property type="match status" value="1"/>
</dbReference>
<keyword evidence="3" id="KW-1185">Reference proteome</keyword>
<dbReference type="InterPro" id="IPR037401">
    <property type="entry name" value="SnoaL-like"/>
</dbReference>